<protein>
    <recommendedName>
        <fullName evidence="2">Peptidase M60 domain-containing protein</fullName>
    </recommendedName>
</protein>
<dbReference type="PANTHER" id="PTHR15730:SF5">
    <property type="entry name" value="SI:CH211-210B2.2-RELATED"/>
    <property type="match status" value="1"/>
</dbReference>
<sequence>MFDPSVTKPVSEDRSDLKMKPSATYELLVDGLGPWDFTGSFVPCELLLVGEDAYPVLVSSKKQVLIAVSQYGKGRMVVVSHEGILKDSKFSQFLRNAVEWLKPSSEALVGVHPHLDSLLQLLLRAGTKVQAGAELSPSMGVYCMDAYDCTRAKDLVGFVKQGGGLLIGGQAWHWAGRHGKEKVLFEFPGNQVTSVAGVYFTGNAVEKGIFKVAKKIPKIPLIVPHQANLGLDAEFLLCGVSELDLVTGGIPSILLVHGVLSFPLCLDSSHRCLLAAAHYGRGRVVVATHESQLFSPKLARFLLNAVRWLDAGRKGLVGVDASLKKLCSLLSQEGVKSQVSQLTGDISVYCCSSYSDREAERVHAFVAEGGGLLVGGQAWYWASQNHGKAAVAKYPGNKILNRFGLSILGQSVQAAKHLAVGSGEHYHFRKALALFNRHVDNHEELKAPLKDWLQRLAQDCTAFLHIPARDCPAYASLHRILKKVLQRSGIPQVSTHCPVKSNSKEAVLLCMATELSLTMTDSAALVQKSAAGVCALPIAVEIDGTNPGKTAWRSTGLYLPEGHTAVITFPCLVVGAGLKVQIGCHTDDLSHATELKRAPVVIRTCDIACQKQSISCLWGGLIYIVVPARSVLGKVSITVEGAVRAPFFKLGETCQNQWKGCIRHYPAPWAELAVENLILTVPSDSIRHMENPQPLLTLWNEIMVAISKLAAIPTKFPRPERIVTDVQISFGWMHAGYPIMGHLDSVKEMLDMKHMQTTGLWGPVHELGHNQQQQAWEFPPHTTEATCNLWSVYVHEKVLGIPRHQAHQALRSQCREERIREYLKKGAQLKDWEVWTALETYLQLQEGFGWDPFIHLFSDYQKMSTIPKDNPSKMNLWAQKFSQQVNKNLAPFFTAWGWPIKKELSLELSSLPSWEQDPMRSYRTAGEHEWASANCSVLLWEGPMVVVSHEGILKDSKFSQFLRNAVEWLKPSSEALVGVHPHLDSLLQLLLRAGTKVQAGAELSPSMGVYCMDAYDCTKAKDLVGFVKQGGGLLIGGQAWHWAGRHGKEKVLFEFPGNQVTSVAGVYFTGSEGETGTFSVSKEMPRIPLITQHGLDAKKNLDVLLKGVTEFKTEDGSVPSHLLIHGALAFSIGMNDSHQAFFAAAHYGRGRVVVLAHENFFQASAMKTFILNAIGRTSCISGDLQDFFTLLNQENIPSKLRDLKENLSVYCCKAYSDEEVKIDEGSGLMVGGQAWSWAAGNADKNVVAGFPGNKILQKFGVGILGDDILASSQPVLHPDEVFSQYHFLKALSQFQQNLKKKEALKPPYSSWLKKLAQDSTVFLRIPTQTSLAICSVREEVAEVVLSQGFLMSLLTAQSKAALRKWF</sequence>
<dbReference type="GO" id="GO:0044325">
    <property type="term" value="F:transmembrane transporter binding"/>
    <property type="evidence" value="ECO:0007669"/>
    <property type="project" value="TreeGrafter"/>
</dbReference>
<evidence type="ECO:0000256" key="1">
    <source>
        <dbReference type="ARBA" id="ARBA00009770"/>
    </source>
</evidence>
<dbReference type="InterPro" id="IPR051244">
    <property type="entry name" value="TCAF"/>
</dbReference>
<dbReference type="InterPro" id="IPR031161">
    <property type="entry name" value="Peptidase_M60_dom"/>
</dbReference>
<dbReference type="GO" id="GO:0005886">
    <property type="term" value="C:plasma membrane"/>
    <property type="evidence" value="ECO:0007669"/>
    <property type="project" value="TreeGrafter"/>
</dbReference>
<gene>
    <name evidence="3" type="ORF">QYF61_003277</name>
</gene>
<dbReference type="SMART" id="SM01276">
    <property type="entry name" value="M60-like"/>
    <property type="match status" value="1"/>
</dbReference>
<dbReference type="PROSITE" id="PS51723">
    <property type="entry name" value="PEPTIDASE_M60"/>
    <property type="match status" value="1"/>
</dbReference>
<dbReference type="InterPro" id="IPR029062">
    <property type="entry name" value="Class_I_gatase-like"/>
</dbReference>
<dbReference type="InterPro" id="IPR042279">
    <property type="entry name" value="Pep_M60_3"/>
</dbReference>
<comment type="similarity">
    <text evidence="1">Belongs to the TCAF family.</text>
</comment>
<keyword evidence="4" id="KW-1185">Reference proteome</keyword>
<dbReference type="Proteomes" id="UP001333110">
    <property type="component" value="Unassembled WGS sequence"/>
</dbReference>
<dbReference type="SUPFAM" id="SSF52317">
    <property type="entry name" value="Class I glutamine amidotransferase-like"/>
    <property type="match status" value="2"/>
</dbReference>
<comment type="caution">
    <text evidence="3">The sequence shown here is derived from an EMBL/GenBank/DDBJ whole genome shotgun (WGS) entry which is preliminary data.</text>
</comment>
<dbReference type="GO" id="GO:0090314">
    <property type="term" value="P:positive regulation of protein targeting to membrane"/>
    <property type="evidence" value="ECO:0007669"/>
    <property type="project" value="TreeGrafter"/>
</dbReference>
<dbReference type="FunFam" id="1.10.390.30:FF:000001">
    <property type="entry name" value="TRPM8 channel-associated factor 1"/>
    <property type="match status" value="1"/>
</dbReference>
<feature type="domain" description="Peptidase M60" evidence="2">
    <location>
        <begin position="550"/>
        <end position="849"/>
    </location>
</feature>
<organism evidence="3 4">
    <name type="scientific">Mycteria americana</name>
    <name type="common">Wood stork</name>
    <dbReference type="NCBI Taxonomy" id="33587"/>
    <lineage>
        <taxon>Eukaryota</taxon>
        <taxon>Metazoa</taxon>
        <taxon>Chordata</taxon>
        <taxon>Craniata</taxon>
        <taxon>Vertebrata</taxon>
        <taxon>Euteleostomi</taxon>
        <taxon>Archelosauria</taxon>
        <taxon>Archosauria</taxon>
        <taxon>Dinosauria</taxon>
        <taxon>Saurischia</taxon>
        <taxon>Theropoda</taxon>
        <taxon>Coelurosauria</taxon>
        <taxon>Aves</taxon>
        <taxon>Neognathae</taxon>
        <taxon>Neoaves</taxon>
        <taxon>Aequornithes</taxon>
        <taxon>Ciconiiformes</taxon>
        <taxon>Ciconiidae</taxon>
        <taxon>Mycteria</taxon>
    </lineage>
</organism>
<dbReference type="InterPro" id="IPR035423">
    <property type="entry name" value="M60-like_N"/>
</dbReference>
<dbReference type="Pfam" id="PF13402">
    <property type="entry name" value="Peptidase_M60"/>
    <property type="match status" value="1"/>
</dbReference>
<dbReference type="PANTHER" id="PTHR15730">
    <property type="entry name" value="EXPERIMENTAL AUTOIMMUNE PROSTATITIS ANTIGEN 2-RELATED"/>
    <property type="match status" value="1"/>
</dbReference>
<dbReference type="Pfam" id="PF17291">
    <property type="entry name" value="M60-like_N"/>
    <property type="match status" value="1"/>
</dbReference>
<dbReference type="Gene3D" id="3.40.390.80">
    <property type="entry name" value="Peptidase M60, enhancin-like domain 2"/>
    <property type="match status" value="1"/>
</dbReference>
<reference evidence="3 4" key="1">
    <citation type="journal article" date="2023" name="J. Hered.">
        <title>Chromosome-level genome of the wood stork (Mycteria americana) provides insight into avian chromosome evolution.</title>
        <authorList>
            <person name="Flamio R. Jr."/>
            <person name="Ramstad K.M."/>
        </authorList>
    </citation>
    <scope>NUCLEOTIDE SEQUENCE [LARGE SCALE GENOMIC DNA]</scope>
    <source>
        <strain evidence="3">JAX WOST 10</strain>
    </source>
</reference>
<proteinExistence type="inferred from homology"/>
<accession>A0AAN7NNS9</accession>
<evidence type="ECO:0000313" key="3">
    <source>
        <dbReference type="EMBL" id="KAK4829350.1"/>
    </source>
</evidence>
<evidence type="ECO:0000259" key="2">
    <source>
        <dbReference type="PROSITE" id="PS51723"/>
    </source>
</evidence>
<dbReference type="EMBL" id="JAUNZN010000001">
    <property type="protein sequence ID" value="KAK4829350.1"/>
    <property type="molecule type" value="Genomic_DNA"/>
</dbReference>
<evidence type="ECO:0000313" key="4">
    <source>
        <dbReference type="Proteomes" id="UP001333110"/>
    </source>
</evidence>
<name>A0AAN7NNS9_MYCAM</name>
<dbReference type="Gene3D" id="1.10.390.30">
    <property type="entry name" value="Peptidase M60, enhancin-like domain 3"/>
    <property type="match status" value="1"/>
</dbReference>
<dbReference type="FunFam" id="3.40.390.80:FF:000001">
    <property type="entry name" value="TRPM8 channel-associated factor 1"/>
    <property type="match status" value="1"/>
</dbReference>